<organism evidence="2 3">
    <name type="scientific">Elysia marginata</name>
    <dbReference type="NCBI Taxonomy" id="1093978"/>
    <lineage>
        <taxon>Eukaryota</taxon>
        <taxon>Metazoa</taxon>
        <taxon>Spiralia</taxon>
        <taxon>Lophotrochozoa</taxon>
        <taxon>Mollusca</taxon>
        <taxon>Gastropoda</taxon>
        <taxon>Heterobranchia</taxon>
        <taxon>Euthyneura</taxon>
        <taxon>Panpulmonata</taxon>
        <taxon>Sacoglossa</taxon>
        <taxon>Placobranchoidea</taxon>
        <taxon>Plakobranchidae</taxon>
        <taxon>Elysia</taxon>
    </lineage>
</organism>
<feature type="region of interest" description="Disordered" evidence="1">
    <location>
        <begin position="14"/>
        <end position="38"/>
    </location>
</feature>
<proteinExistence type="predicted"/>
<evidence type="ECO:0000313" key="2">
    <source>
        <dbReference type="EMBL" id="GFS04785.1"/>
    </source>
</evidence>
<accession>A0AAV4I422</accession>
<dbReference type="EMBL" id="BMAT01013041">
    <property type="protein sequence ID" value="GFS04785.1"/>
    <property type="molecule type" value="Genomic_DNA"/>
</dbReference>
<protein>
    <submittedName>
        <fullName evidence="2">Uncharacterized protein</fullName>
    </submittedName>
</protein>
<name>A0AAV4I422_9GAST</name>
<reference evidence="2 3" key="1">
    <citation type="journal article" date="2021" name="Elife">
        <title>Chloroplast acquisition without the gene transfer in kleptoplastic sea slugs, Plakobranchus ocellatus.</title>
        <authorList>
            <person name="Maeda T."/>
            <person name="Takahashi S."/>
            <person name="Yoshida T."/>
            <person name="Shimamura S."/>
            <person name="Takaki Y."/>
            <person name="Nagai Y."/>
            <person name="Toyoda A."/>
            <person name="Suzuki Y."/>
            <person name="Arimoto A."/>
            <person name="Ishii H."/>
            <person name="Satoh N."/>
            <person name="Nishiyama T."/>
            <person name="Hasebe M."/>
            <person name="Maruyama T."/>
            <person name="Minagawa J."/>
            <person name="Obokata J."/>
            <person name="Shigenobu S."/>
        </authorList>
    </citation>
    <scope>NUCLEOTIDE SEQUENCE [LARGE SCALE GENOMIC DNA]</scope>
</reference>
<evidence type="ECO:0000313" key="3">
    <source>
        <dbReference type="Proteomes" id="UP000762676"/>
    </source>
</evidence>
<keyword evidence="3" id="KW-1185">Reference proteome</keyword>
<sequence>MSSEAPTFQHQHLNLLSDDPMGDLWTDPGGGGFDEEALGGKPNNLVVLSEEPIYDHGDQPSDIVYATDILDHEEIAHADYSSSHSLDYQSEMPVTNYSQGTKSEDFTHHELSQSESFSTHSDCVEMTITEYTHSENQTYQPHCDESFVGAEEVAIVHHCDEADFTVHSTINVASAADVDVDNEERALPGVPVKQIKHSSVQFSSDEMNAIDPMMECDDEPDKSNLS</sequence>
<dbReference type="Proteomes" id="UP000762676">
    <property type="component" value="Unassembled WGS sequence"/>
</dbReference>
<dbReference type="AlphaFoldDB" id="A0AAV4I422"/>
<comment type="caution">
    <text evidence="2">The sequence shown here is derived from an EMBL/GenBank/DDBJ whole genome shotgun (WGS) entry which is preliminary data.</text>
</comment>
<evidence type="ECO:0000256" key="1">
    <source>
        <dbReference type="SAM" id="MobiDB-lite"/>
    </source>
</evidence>
<gene>
    <name evidence="2" type="ORF">ElyMa_006504600</name>
</gene>